<evidence type="ECO:0000313" key="3">
    <source>
        <dbReference type="EMBL" id="RLK51516.1"/>
    </source>
</evidence>
<dbReference type="GO" id="GO:0046872">
    <property type="term" value="F:metal ion binding"/>
    <property type="evidence" value="ECO:0007669"/>
    <property type="project" value="UniProtKB-KW"/>
</dbReference>
<dbReference type="InterPro" id="IPR038404">
    <property type="entry name" value="TRAP_DctP_sf"/>
</dbReference>
<dbReference type="Gene3D" id="3.40.190.10">
    <property type="entry name" value="Periplasmic binding protein-like II"/>
    <property type="match status" value="1"/>
</dbReference>
<dbReference type="InterPro" id="IPR026289">
    <property type="entry name" value="SBP_TakP-like"/>
</dbReference>
<dbReference type="GO" id="GO:0055085">
    <property type="term" value="P:transmembrane transport"/>
    <property type="evidence" value="ECO:0007669"/>
    <property type="project" value="InterPro"/>
</dbReference>
<dbReference type="RefSeq" id="WP_121441922.1">
    <property type="nucleotide sequence ID" value="NZ_RCDA01000001.1"/>
</dbReference>
<dbReference type="OrthoDB" id="9769667at2"/>
<dbReference type="NCBIfam" id="NF037995">
    <property type="entry name" value="TRAP_S1"/>
    <property type="match status" value="1"/>
</dbReference>
<dbReference type="InterPro" id="IPR019546">
    <property type="entry name" value="TAT_signal_bac_arc"/>
</dbReference>
<keyword evidence="1" id="KW-0732">Signal</keyword>
<dbReference type="NCBIfam" id="TIGR01409">
    <property type="entry name" value="TAT_signal_seq"/>
    <property type="match status" value="1"/>
</dbReference>
<dbReference type="GO" id="GO:0031317">
    <property type="term" value="C:tripartite ATP-independent periplasmic transporter complex"/>
    <property type="evidence" value="ECO:0007669"/>
    <property type="project" value="InterPro"/>
</dbReference>
<dbReference type="Pfam" id="PF03480">
    <property type="entry name" value="DctP"/>
    <property type="match status" value="1"/>
</dbReference>
<evidence type="ECO:0000256" key="2">
    <source>
        <dbReference type="PIRSR" id="PIRSR039026-2"/>
    </source>
</evidence>
<feature type="binding site" evidence="2">
    <location>
        <position position="213"/>
    </location>
    <ligand>
        <name>substrate</name>
    </ligand>
</feature>
<dbReference type="PROSITE" id="PS51318">
    <property type="entry name" value="TAT"/>
    <property type="match status" value="1"/>
</dbReference>
<dbReference type="InterPro" id="IPR006311">
    <property type="entry name" value="TAT_signal"/>
</dbReference>
<dbReference type="Gene3D" id="3.40.190.170">
    <property type="entry name" value="Bacterial extracellular solute-binding protein, family 7"/>
    <property type="match status" value="1"/>
</dbReference>
<dbReference type="PANTHER" id="PTHR33376">
    <property type="match status" value="1"/>
</dbReference>
<name>A0A498CAI3_9GAMM</name>
<keyword evidence="4" id="KW-1185">Reference proteome</keyword>
<evidence type="ECO:0000313" key="4">
    <source>
        <dbReference type="Proteomes" id="UP000275461"/>
    </source>
</evidence>
<reference evidence="3 4" key="1">
    <citation type="submission" date="2018-10" db="EMBL/GenBank/DDBJ databases">
        <title>Genomic Encyclopedia of Type Strains, Phase IV (KMG-IV): sequencing the most valuable type-strain genomes for metagenomic binning, comparative biology and taxonomic classification.</title>
        <authorList>
            <person name="Goeker M."/>
        </authorList>
    </citation>
    <scope>NUCLEOTIDE SEQUENCE [LARGE SCALE GENOMIC DNA]</scope>
    <source>
        <strain evidence="3 4">DSM 12769</strain>
    </source>
</reference>
<comment type="caution">
    <text evidence="3">The sequence shown here is derived from an EMBL/GenBank/DDBJ whole genome shotgun (WGS) entry which is preliminary data.</text>
</comment>
<evidence type="ECO:0000256" key="1">
    <source>
        <dbReference type="ARBA" id="ARBA00022729"/>
    </source>
</evidence>
<dbReference type="PANTHER" id="PTHR33376:SF5">
    <property type="entry name" value="EXTRACYTOPLASMIC SOLUTE RECEPTOR PROTEIN"/>
    <property type="match status" value="1"/>
</dbReference>
<dbReference type="Proteomes" id="UP000275461">
    <property type="component" value="Unassembled WGS sequence"/>
</dbReference>
<dbReference type="InterPro" id="IPR018389">
    <property type="entry name" value="DctP_fam"/>
</dbReference>
<dbReference type="AlphaFoldDB" id="A0A498CAI3"/>
<dbReference type="PIRSF" id="PIRSF039026">
    <property type="entry name" value="SiaP"/>
    <property type="match status" value="1"/>
</dbReference>
<dbReference type="CDD" id="cd13604">
    <property type="entry name" value="PBP2_TRAP_ketoacid_lactate_like"/>
    <property type="match status" value="1"/>
</dbReference>
<dbReference type="EMBL" id="RCDA01000001">
    <property type="protein sequence ID" value="RLK51516.1"/>
    <property type="molecule type" value="Genomic_DNA"/>
</dbReference>
<keyword evidence="2" id="KW-0479">Metal-binding</keyword>
<feature type="binding site" evidence="2">
    <location>
        <position position="214"/>
    </location>
    <ligand>
        <name>Na(+)</name>
        <dbReference type="ChEBI" id="CHEBI:29101"/>
    </ligand>
</feature>
<sequence length="366" mass="40139">MERRAFLKATAAAGAVTAAAYSAPAISNNRREWRMATAWPSGLPGLGTGAESLARRITDMSDGRITVRVYAAGQLVPGLETFDAVQSNTAQIGHDTPGFHLGKHRAFAYFFGAPFGMSFAEHSAWLRYGGGQDLWDKLSAEFGLKSFAIGNIGTPPFGWFKKPLNSVDDLKGVTMRMPGLGAQMIRRLGAVPTLMAPGDVYQALQSGTLDATDFTGPANDMALGFHRVAKYYYWAGVHKPGAVQQAIINKEEYDSLPKDLRRIVDVACQAANEDMLAEYTWINAQAAKALRDEHDIIFDRLPEDMVVALGRAAGEILEEEHESLDSLGKEIWESYFRARRDLKALTEFGDQAFYDARGADFSYPNP</sequence>
<proteinExistence type="predicted"/>
<protein>
    <submittedName>
        <fullName evidence="3">Secreted protein</fullName>
    </submittedName>
</protein>
<accession>A0A498CAI3</accession>
<gene>
    <name evidence="3" type="ORF">DFR31_1459</name>
</gene>
<organism evidence="3 4">
    <name type="scientific">Alkalispirillum mobile</name>
    <dbReference type="NCBI Taxonomy" id="85925"/>
    <lineage>
        <taxon>Bacteria</taxon>
        <taxon>Pseudomonadati</taxon>
        <taxon>Pseudomonadota</taxon>
        <taxon>Gammaproteobacteria</taxon>
        <taxon>Chromatiales</taxon>
        <taxon>Ectothiorhodospiraceae</taxon>
        <taxon>Alkalispirillum</taxon>
    </lineage>
</organism>